<dbReference type="GO" id="GO:0005737">
    <property type="term" value="C:cytoplasm"/>
    <property type="evidence" value="ECO:0007669"/>
    <property type="project" value="UniProtKB-SubCell"/>
</dbReference>
<evidence type="ECO:0000256" key="7">
    <source>
        <dbReference type="ARBA" id="ARBA00056181"/>
    </source>
</evidence>
<accession>A0A9W6CN82</accession>
<evidence type="ECO:0000313" key="13">
    <source>
        <dbReference type="Proteomes" id="UP001144397"/>
    </source>
</evidence>
<protein>
    <recommendedName>
        <fullName evidence="8">Phosphate-specific transport system accessory protein PhoU</fullName>
    </recommendedName>
</protein>
<organism evidence="11 13">
    <name type="scientific">Xanthobacter flavus</name>
    <dbReference type="NCBI Taxonomy" id="281"/>
    <lineage>
        <taxon>Bacteria</taxon>
        <taxon>Pseudomonadati</taxon>
        <taxon>Pseudomonadota</taxon>
        <taxon>Alphaproteobacteria</taxon>
        <taxon>Hyphomicrobiales</taxon>
        <taxon>Xanthobacteraceae</taxon>
        <taxon>Xanthobacter</taxon>
    </lineage>
</organism>
<dbReference type="GO" id="GO:0030643">
    <property type="term" value="P:intracellular phosphate ion homeostasis"/>
    <property type="evidence" value="ECO:0007669"/>
    <property type="project" value="InterPro"/>
</dbReference>
<dbReference type="FunFam" id="1.20.58.220:FF:000004">
    <property type="entry name" value="Phosphate-specific transport system accessory protein PhoU"/>
    <property type="match status" value="1"/>
</dbReference>
<evidence type="ECO:0000256" key="4">
    <source>
        <dbReference type="ARBA" id="ARBA00022448"/>
    </source>
</evidence>
<dbReference type="NCBIfam" id="TIGR02135">
    <property type="entry name" value="phoU_full"/>
    <property type="match status" value="1"/>
</dbReference>
<feature type="domain" description="PhoU" evidence="10">
    <location>
        <begin position="21"/>
        <end position="108"/>
    </location>
</feature>
<evidence type="ECO:0000256" key="8">
    <source>
        <dbReference type="PIRNR" id="PIRNR003107"/>
    </source>
</evidence>
<feature type="compositionally biased region" description="Polar residues" evidence="9">
    <location>
        <begin position="228"/>
        <end position="244"/>
    </location>
</feature>
<evidence type="ECO:0000256" key="3">
    <source>
        <dbReference type="ARBA" id="ARBA00011738"/>
    </source>
</evidence>
<dbReference type="GO" id="GO:0006817">
    <property type="term" value="P:phosphate ion transport"/>
    <property type="evidence" value="ECO:0007669"/>
    <property type="project" value="UniProtKB-KW"/>
</dbReference>
<keyword evidence="4 8" id="KW-0813">Transport</keyword>
<comment type="caution">
    <text evidence="11">The sequence shown here is derived from an EMBL/GenBank/DDBJ whole genome shotgun (WGS) entry which is preliminary data.</text>
</comment>
<dbReference type="Pfam" id="PF01895">
    <property type="entry name" value="PhoU"/>
    <property type="match status" value="2"/>
</dbReference>
<name>A0A9W6CN82_XANFL</name>
<evidence type="ECO:0000256" key="2">
    <source>
        <dbReference type="ARBA" id="ARBA00008107"/>
    </source>
</evidence>
<reference evidence="12 14" key="2">
    <citation type="submission" date="2023-07" db="EMBL/GenBank/DDBJ databases">
        <title>Genomic Encyclopedia of Type Strains, Phase IV (KMG-IV): sequencing the most valuable type-strain genomes for metagenomic binning, comparative biology and taxonomic classification.</title>
        <authorList>
            <person name="Goeker M."/>
        </authorList>
    </citation>
    <scope>NUCLEOTIDE SEQUENCE [LARGE SCALE GENOMIC DNA]</scope>
    <source>
        <strain evidence="12 14">DSM 338</strain>
    </source>
</reference>
<evidence type="ECO:0000256" key="5">
    <source>
        <dbReference type="ARBA" id="ARBA00022490"/>
    </source>
</evidence>
<dbReference type="EMBL" id="BSDO01000001">
    <property type="protein sequence ID" value="GLI20903.1"/>
    <property type="molecule type" value="Genomic_DNA"/>
</dbReference>
<evidence type="ECO:0000313" key="11">
    <source>
        <dbReference type="EMBL" id="GLI20903.1"/>
    </source>
</evidence>
<dbReference type="InterPro" id="IPR038078">
    <property type="entry name" value="PhoU-like_sf"/>
</dbReference>
<keyword evidence="6 8" id="KW-0592">Phosphate transport</keyword>
<dbReference type="InterPro" id="IPR026022">
    <property type="entry name" value="PhoU_dom"/>
</dbReference>
<dbReference type="PANTHER" id="PTHR42930">
    <property type="entry name" value="PHOSPHATE-SPECIFIC TRANSPORT SYSTEM ACCESSORY PROTEIN PHOU"/>
    <property type="match status" value="1"/>
</dbReference>
<evidence type="ECO:0000313" key="12">
    <source>
        <dbReference type="EMBL" id="MDR6332628.1"/>
    </source>
</evidence>
<comment type="function">
    <text evidence="7 8">Plays a role in the regulation of phosphate uptake.</text>
</comment>
<dbReference type="PIRSF" id="PIRSF003107">
    <property type="entry name" value="PhoU"/>
    <property type="match status" value="1"/>
</dbReference>
<feature type="region of interest" description="Disordered" evidence="9">
    <location>
        <begin position="220"/>
        <end position="244"/>
    </location>
</feature>
<dbReference type="InterPro" id="IPR028366">
    <property type="entry name" value="PhoU"/>
</dbReference>
<evidence type="ECO:0000259" key="10">
    <source>
        <dbReference type="Pfam" id="PF01895"/>
    </source>
</evidence>
<comment type="similarity">
    <text evidence="2 8">Belongs to the PhoU family.</text>
</comment>
<dbReference type="PANTHER" id="PTHR42930:SF3">
    <property type="entry name" value="PHOSPHATE-SPECIFIC TRANSPORT SYSTEM ACCESSORY PROTEIN PHOU"/>
    <property type="match status" value="1"/>
</dbReference>
<evidence type="ECO:0000256" key="1">
    <source>
        <dbReference type="ARBA" id="ARBA00004496"/>
    </source>
</evidence>
<sequence length="244" mass="27134">MPDHIVASFDQELKEIGRKVVEMGGQAERLVADSVTSLIRRDTALAQKVVLLDATVDQVQREIEDRAILVIAKRQPVAIDLREIVAAIRIANDLERIGDLAKNVGKRVIAIEGEYHPAKLVRGVEHISDLVLEQLKEVLDAYAGRNEAKAVDVWGRDGAIDTMYTSLFRELLTYMMEDPRNISVCTHLLFCAKNIERIGDHATNIAEIVYYMVTGQNLPESRPKADASSDTTLPFPGRTTTVQS</sequence>
<dbReference type="AlphaFoldDB" id="A0A9W6CN82"/>
<dbReference type="Proteomes" id="UP001144397">
    <property type="component" value="Unassembled WGS sequence"/>
</dbReference>
<comment type="subunit">
    <text evidence="3 8">Homodimer.</text>
</comment>
<reference evidence="11" key="1">
    <citation type="submission" date="2022-12" db="EMBL/GenBank/DDBJ databases">
        <title>Reference genome sequencing for broad-spectrum identification of bacterial and archaeal isolates by mass spectrometry.</title>
        <authorList>
            <person name="Sekiguchi Y."/>
            <person name="Tourlousse D.M."/>
        </authorList>
    </citation>
    <scope>NUCLEOTIDE SEQUENCE</scope>
    <source>
        <strain evidence="11">301</strain>
    </source>
</reference>
<dbReference type="GeneID" id="95761374"/>
<dbReference type="RefSeq" id="WP_169122170.1">
    <property type="nucleotide sequence ID" value="NZ_BSDO01000001.1"/>
</dbReference>
<evidence type="ECO:0000313" key="14">
    <source>
        <dbReference type="Proteomes" id="UP001245370"/>
    </source>
</evidence>
<evidence type="ECO:0000256" key="6">
    <source>
        <dbReference type="ARBA" id="ARBA00022592"/>
    </source>
</evidence>
<dbReference type="Gene3D" id="1.20.58.220">
    <property type="entry name" value="Phosphate transport system protein phou homolog 2, domain 2"/>
    <property type="match status" value="1"/>
</dbReference>
<dbReference type="Proteomes" id="UP001245370">
    <property type="component" value="Unassembled WGS sequence"/>
</dbReference>
<dbReference type="GO" id="GO:0045936">
    <property type="term" value="P:negative regulation of phosphate metabolic process"/>
    <property type="evidence" value="ECO:0007669"/>
    <property type="project" value="InterPro"/>
</dbReference>
<evidence type="ECO:0000256" key="9">
    <source>
        <dbReference type="SAM" id="MobiDB-lite"/>
    </source>
</evidence>
<dbReference type="SUPFAM" id="SSF109755">
    <property type="entry name" value="PhoU-like"/>
    <property type="match status" value="1"/>
</dbReference>
<keyword evidence="5 8" id="KW-0963">Cytoplasm</keyword>
<keyword evidence="14" id="KW-1185">Reference proteome</keyword>
<proteinExistence type="inferred from homology"/>
<dbReference type="EMBL" id="JAVDPY010000002">
    <property type="protein sequence ID" value="MDR6332628.1"/>
    <property type="molecule type" value="Genomic_DNA"/>
</dbReference>
<comment type="subcellular location">
    <subcellularLocation>
        <location evidence="1 8">Cytoplasm</location>
    </subcellularLocation>
</comment>
<feature type="domain" description="PhoU" evidence="10">
    <location>
        <begin position="125"/>
        <end position="209"/>
    </location>
</feature>
<gene>
    <name evidence="11" type="primary">phoU</name>
    <name evidence="12" type="ORF">GGQ86_001092</name>
    <name evidence="11" type="ORF">XFLAVUS301_05770</name>
</gene>